<evidence type="ECO:0000313" key="3">
    <source>
        <dbReference type="EMBL" id="KAF0735188.1"/>
    </source>
</evidence>
<proteinExistence type="predicted"/>
<feature type="compositionally biased region" description="Low complexity" evidence="1">
    <location>
        <begin position="68"/>
        <end position="84"/>
    </location>
</feature>
<feature type="compositionally biased region" description="Basic and acidic residues" evidence="1">
    <location>
        <begin position="118"/>
        <end position="133"/>
    </location>
</feature>
<gene>
    <name evidence="2" type="ORF">Ae201684_008395</name>
    <name evidence="3" type="ORF">Ae201684_008397</name>
</gene>
<accession>A0A6G0X5F0</accession>
<sequence length="154" mass="16803">MFSSTEDVVVVHQRRDYITVVKANSPLHQTLRRLAAISNKDAPSPKQEARASLPAEYSVNLLQPFGGASAGAAAEAHANQKAEASNLDKAHSGASAEKKADRGDIFYEKLIIFKTSHDRVKEQAATDNKRLSKQDQSMESERGQQAKQGQSINN</sequence>
<comment type="caution">
    <text evidence="2">The sequence shown here is derived from an EMBL/GenBank/DDBJ whole genome shotgun (WGS) entry which is preliminary data.</text>
</comment>
<dbReference type="VEuPathDB" id="FungiDB:AeMF1_007256"/>
<feature type="region of interest" description="Disordered" evidence="1">
    <location>
        <begin position="68"/>
        <end position="99"/>
    </location>
</feature>
<reference evidence="2 4" key="1">
    <citation type="submission" date="2019-07" db="EMBL/GenBank/DDBJ databases">
        <title>Genomics analysis of Aphanomyces spp. identifies a new class of oomycete effector associated with host adaptation.</title>
        <authorList>
            <person name="Gaulin E."/>
        </authorList>
    </citation>
    <scope>NUCLEOTIDE SEQUENCE [LARGE SCALE GENOMIC DNA]</scope>
    <source>
        <strain evidence="2 4">ATCC 201684</strain>
    </source>
</reference>
<feature type="compositionally biased region" description="Polar residues" evidence="1">
    <location>
        <begin position="145"/>
        <end position="154"/>
    </location>
</feature>
<evidence type="ECO:0000256" key="1">
    <source>
        <dbReference type="SAM" id="MobiDB-lite"/>
    </source>
</evidence>
<dbReference type="AlphaFoldDB" id="A0A6G0X5F0"/>
<protein>
    <submittedName>
        <fullName evidence="2">Uncharacterized protein</fullName>
    </submittedName>
</protein>
<evidence type="ECO:0000313" key="4">
    <source>
        <dbReference type="Proteomes" id="UP000481153"/>
    </source>
</evidence>
<name>A0A6G0X5F0_9STRA</name>
<dbReference type="EMBL" id="VJMJ01000101">
    <property type="protein sequence ID" value="KAF0735186.1"/>
    <property type="molecule type" value="Genomic_DNA"/>
</dbReference>
<dbReference type="Proteomes" id="UP000481153">
    <property type="component" value="Unassembled WGS sequence"/>
</dbReference>
<keyword evidence="4" id="KW-1185">Reference proteome</keyword>
<evidence type="ECO:0000313" key="2">
    <source>
        <dbReference type="EMBL" id="KAF0735186.1"/>
    </source>
</evidence>
<dbReference type="EMBL" id="VJMJ01000101">
    <property type="protein sequence ID" value="KAF0735188.1"/>
    <property type="molecule type" value="Genomic_DNA"/>
</dbReference>
<organism evidence="2 4">
    <name type="scientific">Aphanomyces euteiches</name>
    <dbReference type="NCBI Taxonomy" id="100861"/>
    <lineage>
        <taxon>Eukaryota</taxon>
        <taxon>Sar</taxon>
        <taxon>Stramenopiles</taxon>
        <taxon>Oomycota</taxon>
        <taxon>Saprolegniomycetes</taxon>
        <taxon>Saprolegniales</taxon>
        <taxon>Verrucalvaceae</taxon>
        <taxon>Aphanomyces</taxon>
    </lineage>
</organism>
<feature type="region of interest" description="Disordered" evidence="1">
    <location>
        <begin position="118"/>
        <end position="154"/>
    </location>
</feature>
<feature type="compositionally biased region" description="Basic and acidic residues" evidence="1">
    <location>
        <begin position="86"/>
        <end position="99"/>
    </location>
</feature>